<gene>
    <name evidence="3" type="ORF">DB32_002291</name>
</gene>
<sequence>MPSTPAPDVGDVAPDFVLPDSSGAPRRLAVLCAERPHVVVFYRGHWCPFCLRQLGQYRERWGELDALGFGLVAISVDEPQRSSALAAQLELPFRLLCDARREVVSAYGILNAGEKGGIAYPATFVLDRDRTVRFRSLDRTASRADLDVVLAFLRGEAVPDAPARAGLLPSLGDWTRTFGNALRFGLRSPNDDCAECA</sequence>
<dbReference type="KEGG" id="samy:DB32_002291"/>
<dbReference type="InterPro" id="IPR050455">
    <property type="entry name" value="Tpx_Peroxidase_subfamily"/>
</dbReference>
<evidence type="ECO:0000313" key="3">
    <source>
        <dbReference type="EMBL" id="AKF05142.1"/>
    </source>
</evidence>
<proteinExistence type="predicted"/>
<reference evidence="3 4" key="1">
    <citation type="submission" date="2015-03" db="EMBL/GenBank/DDBJ databases">
        <title>Genome assembly of Sandaracinus amylolyticus DSM 53668.</title>
        <authorList>
            <person name="Sharma G."/>
            <person name="Subramanian S."/>
        </authorList>
    </citation>
    <scope>NUCLEOTIDE SEQUENCE [LARGE SCALE GENOMIC DNA]</scope>
    <source>
        <strain evidence="3 4">DSM 53668</strain>
    </source>
</reference>
<name>A0A0F6W1M8_9BACT</name>
<dbReference type="InterPro" id="IPR013766">
    <property type="entry name" value="Thioredoxin_domain"/>
</dbReference>
<keyword evidence="1" id="KW-0676">Redox-active center</keyword>
<dbReference type="Proteomes" id="UP000034883">
    <property type="component" value="Chromosome"/>
</dbReference>
<evidence type="ECO:0000259" key="2">
    <source>
        <dbReference type="PROSITE" id="PS51352"/>
    </source>
</evidence>
<feature type="domain" description="Thioredoxin" evidence="2">
    <location>
        <begin position="7"/>
        <end position="158"/>
    </location>
</feature>
<dbReference type="InterPro" id="IPR036249">
    <property type="entry name" value="Thioredoxin-like_sf"/>
</dbReference>
<dbReference type="Gene3D" id="3.40.30.10">
    <property type="entry name" value="Glutaredoxin"/>
    <property type="match status" value="1"/>
</dbReference>
<dbReference type="RefSeq" id="WP_053232413.1">
    <property type="nucleotide sequence ID" value="NZ_CP011125.1"/>
</dbReference>
<evidence type="ECO:0000313" key="4">
    <source>
        <dbReference type="Proteomes" id="UP000034883"/>
    </source>
</evidence>
<dbReference type="GO" id="GO:0016491">
    <property type="term" value="F:oxidoreductase activity"/>
    <property type="evidence" value="ECO:0007669"/>
    <property type="project" value="InterPro"/>
</dbReference>
<organism evidence="3 4">
    <name type="scientific">Sandaracinus amylolyticus</name>
    <dbReference type="NCBI Taxonomy" id="927083"/>
    <lineage>
        <taxon>Bacteria</taxon>
        <taxon>Pseudomonadati</taxon>
        <taxon>Myxococcota</taxon>
        <taxon>Polyangia</taxon>
        <taxon>Polyangiales</taxon>
        <taxon>Sandaracinaceae</taxon>
        <taxon>Sandaracinus</taxon>
    </lineage>
</organism>
<protein>
    <submittedName>
        <fullName evidence="3">Peroxiredoxin</fullName>
    </submittedName>
</protein>
<accession>A0A0F6W1M8</accession>
<dbReference type="PROSITE" id="PS51352">
    <property type="entry name" value="THIOREDOXIN_2"/>
    <property type="match status" value="1"/>
</dbReference>
<dbReference type="STRING" id="927083.DB32_002291"/>
<dbReference type="PANTHER" id="PTHR43110">
    <property type="entry name" value="THIOL PEROXIDASE"/>
    <property type="match status" value="1"/>
</dbReference>
<dbReference type="InterPro" id="IPR000866">
    <property type="entry name" value="AhpC/TSA"/>
</dbReference>
<dbReference type="SUPFAM" id="SSF52833">
    <property type="entry name" value="Thioredoxin-like"/>
    <property type="match status" value="1"/>
</dbReference>
<evidence type="ECO:0000256" key="1">
    <source>
        <dbReference type="ARBA" id="ARBA00023284"/>
    </source>
</evidence>
<dbReference type="EMBL" id="CP011125">
    <property type="protein sequence ID" value="AKF05142.1"/>
    <property type="molecule type" value="Genomic_DNA"/>
</dbReference>
<dbReference type="AlphaFoldDB" id="A0A0F6W1M8"/>
<dbReference type="Pfam" id="PF00578">
    <property type="entry name" value="AhpC-TSA"/>
    <property type="match status" value="1"/>
</dbReference>
<dbReference type="GO" id="GO:0016209">
    <property type="term" value="F:antioxidant activity"/>
    <property type="evidence" value="ECO:0007669"/>
    <property type="project" value="InterPro"/>
</dbReference>
<dbReference type="PANTHER" id="PTHR43110:SF1">
    <property type="entry name" value="THIOL PEROXIDASE"/>
    <property type="match status" value="1"/>
</dbReference>
<keyword evidence="4" id="KW-1185">Reference proteome</keyword>
<dbReference type="OrthoDB" id="9809746at2"/>